<evidence type="ECO:0000313" key="4">
    <source>
        <dbReference type="Proteomes" id="UP000824998"/>
    </source>
</evidence>
<evidence type="ECO:0000313" key="3">
    <source>
        <dbReference type="EMBL" id="KAG9236050.1"/>
    </source>
</evidence>
<dbReference type="Pfam" id="PF09994">
    <property type="entry name" value="T6SS_Tle1-like_cat"/>
    <property type="match status" value="1"/>
</dbReference>
<dbReference type="AlphaFoldDB" id="A0A9P7YM09"/>
<organism evidence="3 4">
    <name type="scientific">Amylocarpus encephaloides</name>
    <dbReference type="NCBI Taxonomy" id="45428"/>
    <lineage>
        <taxon>Eukaryota</taxon>
        <taxon>Fungi</taxon>
        <taxon>Dikarya</taxon>
        <taxon>Ascomycota</taxon>
        <taxon>Pezizomycotina</taxon>
        <taxon>Leotiomycetes</taxon>
        <taxon>Helotiales</taxon>
        <taxon>Helotiales incertae sedis</taxon>
        <taxon>Amylocarpus</taxon>
    </lineage>
</organism>
<feature type="domain" description="T6SS Phospholipase effector Tle1-like catalytic" evidence="2">
    <location>
        <begin position="69"/>
        <end position="428"/>
    </location>
</feature>
<dbReference type="OrthoDB" id="3162439at2759"/>
<feature type="compositionally biased region" description="Basic residues" evidence="1">
    <location>
        <begin position="331"/>
        <end position="359"/>
    </location>
</feature>
<feature type="compositionally biased region" description="Polar residues" evidence="1">
    <location>
        <begin position="360"/>
        <end position="372"/>
    </location>
</feature>
<dbReference type="PANTHER" id="PTHR33840:SF2">
    <property type="entry name" value="TLE1 PHOSPHOLIPASE DOMAIN-CONTAINING PROTEIN"/>
    <property type="match status" value="1"/>
</dbReference>
<dbReference type="Proteomes" id="UP000824998">
    <property type="component" value="Unassembled WGS sequence"/>
</dbReference>
<sequence length="615" mass="70480">MNPSNLSPNATWRQSSHDRLRGQKQDTNGFSLKKWQKIQETANKLRKDSRDEIRAKSPQLEIEIQNTRKKIVLCFDGTGNKFHGDSSDSNILKIFRMLDRSGGALHYYQPGIGTYVNTSSLSYTGSWARLKNWYEKTKDSAVGTSFDKHVVGGYKFLMQYYSEGDDIYMFGFSRGSYTARFLAEMLDWMGLVTHGNEEMVQFAWRTFAKWKSINGDDDASMKARKKAYEFMVSFRETFSRPVRRIRYLGLFDTVNSVPRFETAMMSRKHMPFSAKSSAKMICHAVAIDERRAKFRSDLISWEGNPKKQNDVASSIRPRRHSMWFHETNRYKPKKRTQTNGHKHSDRNSRRYRANFHSRSRSPTGNSICSSANSVHFDDGFESSDGDEEDQDIQEVWFPGGHADIGGGWALDEDETPLSHVPLVWIVREARKSGLDFDEEKMKSLGCYNEISELGQDLPTVEISGEKHGDVIEEKHDPFRHKLHQAHAGKIHDCLAYNQGLTRLSVLNWKMMEWIPFRRMDLTNDGSWKPVRWPLPRGEVRDMPDKAKVHSSAIKRMQNDAAYRPGNLILGGGGVGAKKAPPEAGIGEWVIIAEEGDHVGECFVRKEKKCHLKSDE</sequence>
<feature type="compositionally biased region" description="Polar residues" evidence="1">
    <location>
        <begin position="1"/>
        <end position="14"/>
    </location>
</feature>
<evidence type="ECO:0000256" key="1">
    <source>
        <dbReference type="SAM" id="MobiDB-lite"/>
    </source>
</evidence>
<protein>
    <recommendedName>
        <fullName evidence="2">T6SS Phospholipase effector Tle1-like catalytic domain-containing protein</fullName>
    </recommendedName>
</protein>
<accession>A0A9P7YM09</accession>
<evidence type="ECO:0000259" key="2">
    <source>
        <dbReference type="Pfam" id="PF09994"/>
    </source>
</evidence>
<feature type="region of interest" description="Disordered" evidence="1">
    <location>
        <begin position="1"/>
        <end position="31"/>
    </location>
</feature>
<keyword evidence="4" id="KW-1185">Reference proteome</keyword>
<dbReference type="InterPro" id="IPR018712">
    <property type="entry name" value="Tle1-like_cat"/>
</dbReference>
<reference evidence="3" key="1">
    <citation type="journal article" date="2021" name="IMA Fungus">
        <title>Genomic characterization of three marine fungi, including Emericellopsis atlantica sp. nov. with signatures of a generalist lifestyle and marine biomass degradation.</title>
        <authorList>
            <person name="Hagestad O.C."/>
            <person name="Hou L."/>
            <person name="Andersen J.H."/>
            <person name="Hansen E.H."/>
            <person name="Altermark B."/>
            <person name="Li C."/>
            <person name="Kuhnert E."/>
            <person name="Cox R.J."/>
            <person name="Crous P.W."/>
            <person name="Spatafora J.W."/>
            <person name="Lail K."/>
            <person name="Amirebrahimi M."/>
            <person name="Lipzen A."/>
            <person name="Pangilinan J."/>
            <person name="Andreopoulos W."/>
            <person name="Hayes R.D."/>
            <person name="Ng V."/>
            <person name="Grigoriev I.V."/>
            <person name="Jackson S.A."/>
            <person name="Sutton T.D.S."/>
            <person name="Dobson A.D.W."/>
            <person name="Rama T."/>
        </authorList>
    </citation>
    <scope>NUCLEOTIDE SEQUENCE</scope>
    <source>
        <strain evidence="3">TRa018bII</strain>
    </source>
</reference>
<comment type="caution">
    <text evidence="3">The sequence shown here is derived from an EMBL/GenBank/DDBJ whole genome shotgun (WGS) entry which is preliminary data.</text>
</comment>
<dbReference type="EMBL" id="MU251416">
    <property type="protein sequence ID" value="KAG9236050.1"/>
    <property type="molecule type" value="Genomic_DNA"/>
</dbReference>
<gene>
    <name evidence="3" type="ORF">BJ875DRAFT_503628</name>
</gene>
<proteinExistence type="predicted"/>
<name>A0A9P7YM09_9HELO</name>
<feature type="compositionally biased region" description="Basic and acidic residues" evidence="1">
    <location>
        <begin position="15"/>
        <end position="24"/>
    </location>
</feature>
<dbReference type="PANTHER" id="PTHR33840">
    <property type="match status" value="1"/>
</dbReference>
<feature type="region of interest" description="Disordered" evidence="1">
    <location>
        <begin position="331"/>
        <end position="372"/>
    </location>
</feature>